<evidence type="ECO:0000313" key="10">
    <source>
        <dbReference type="RefSeq" id="XP_026733235.1"/>
    </source>
</evidence>
<proteinExistence type="predicted"/>
<dbReference type="SMART" id="SM00060">
    <property type="entry name" value="FN3"/>
    <property type="match status" value="1"/>
</dbReference>
<evidence type="ECO:0000256" key="4">
    <source>
        <dbReference type="SAM" id="MobiDB-lite"/>
    </source>
</evidence>
<keyword evidence="5" id="KW-1133">Transmembrane helix</keyword>
<dbReference type="SMART" id="SM00406">
    <property type="entry name" value="IGv"/>
    <property type="match status" value="2"/>
</dbReference>
<dbReference type="GO" id="GO:0043025">
    <property type="term" value="C:neuronal cell body"/>
    <property type="evidence" value="ECO:0007669"/>
    <property type="project" value="TreeGrafter"/>
</dbReference>
<dbReference type="GO" id="GO:0007156">
    <property type="term" value="P:homophilic cell adhesion via plasma membrane adhesion molecules"/>
    <property type="evidence" value="ECO:0007669"/>
    <property type="project" value="TreeGrafter"/>
</dbReference>
<keyword evidence="5" id="KW-0472">Membrane</keyword>
<dbReference type="PROSITE" id="PS50835">
    <property type="entry name" value="IG_LIKE"/>
    <property type="match status" value="3"/>
</dbReference>
<dbReference type="SMART" id="SM00409">
    <property type="entry name" value="IG"/>
    <property type="match status" value="3"/>
</dbReference>
<dbReference type="SUPFAM" id="SSF48726">
    <property type="entry name" value="Immunoglobulin"/>
    <property type="match status" value="3"/>
</dbReference>
<dbReference type="SUPFAM" id="SSF49265">
    <property type="entry name" value="Fibronectin type III"/>
    <property type="match status" value="1"/>
</dbReference>
<dbReference type="GO" id="GO:0030424">
    <property type="term" value="C:axon"/>
    <property type="evidence" value="ECO:0007669"/>
    <property type="project" value="TreeGrafter"/>
</dbReference>
<evidence type="ECO:0000256" key="1">
    <source>
        <dbReference type="ARBA" id="ARBA00022729"/>
    </source>
</evidence>
<gene>
    <name evidence="10" type="primary">LOC113497740</name>
</gene>
<name>A0A7E5VY20_TRINI</name>
<dbReference type="PANTHER" id="PTHR45080">
    <property type="entry name" value="CONTACTIN 5"/>
    <property type="match status" value="1"/>
</dbReference>
<organism evidence="9 10">
    <name type="scientific">Trichoplusia ni</name>
    <name type="common">Cabbage looper</name>
    <dbReference type="NCBI Taxonomy" id="7111"/>
    <lineage>
        <taxon>Eukaryota</taxon>
        <taxon>Metazoa</taxon>
        <taxon>Ecdysozoa</taxon>
        <taxon>Arthropoda</taxon>
        <taxon>Hexapoda</taxon>
        <taxon>Insecta</taxon>
        <taxon>Pterygota</taxon>
        <taxon>Neoptera</taxon>
        <taxon>Endopterygota</taxon>
        <taxon>Lepidoptera</taxon>
        <taxon>Glossata</taxon>
        <taxon>Ditrysia</taxon>
        <taxon>Noctuoidea</taxon>
        <taxon>Noctuidae</taxon>
        <taxon>Plusiinae</taxon>
        <taxon>Trichoplusia</taxon>
    </lineage>
</organism>
<keyword evidence="1 6" id="KW-0732">Signal</keyword>
<dbReference type="InterPro" id="IPR036116">
    <property type="entry name" value="FN3_sf"/>
</dbReference>
<feature type="domain" description="Fibronectin type-III" evidence="8">
    <location>
        <begin position="337"/>
        <end position="450"/>
    </location>
</feature>
<dbReference type="InterPro" id="IPR050958">
    <property type="entry name" value="Cell_Adh-Cytoskel_Orgn"/>
</dbReference>
<dbReference type="Proteomes" id="UP000322000">
    <property type="component" value="Chromosome 9"/>
</dbReference>
<dbReference type="AlphaFoldDB" id="A0A7E5VY20"/>
<feature type="transmembrane region" description="Helical" evidence="5">
    <location>
        <begin position="480"/>
        <end position="501"/>
    </location>
</feature>
<feature type="domain" description="Ig-like" evidence="7">
    <location>
        <begin position="235"/>
        <end position="342"/>
    </location>
</feature>
<dbReference type="InterPro" id="IPR003598">
    <property type="entry name" value="Ig_sub2"/>
</dbReference>
<keyword evidence="5" id="KW-0812">Transmembrane</keyword>
<dbReference type="Pfam" id="PF00041">
    <property type="entry name" value="fn3"/>
    <property type="match status" value="1"/>
</dbReference>
<feature type="compositionally biased region" description="Acidic residues" evidence="4">
    <location>
        <begin position="452"/>
        <end position="475"/>
    </location>
</feature>
<dbReference type="CDD" id="cd00096">
    <property type="entry name" value="Ig"/>
    <property type="match status" value="1"/>
</dbReference>
<keyword evidence="2" id="KW-1015">Disulfide bond</keyword>
<dbReference type="GO" id="GO:0005886">
    <property type="term" value="C:plasma membrane"/>
    <property type="evidence" value="ECO:0007669"/>
    <property type="project" value="TreeGrafter"/>
</dbReference>
<dbReference type="KEGG" id="tnl:113497740"/>
<dbReference type="InterPro" id="IPR003599">
    <property type="entry name" value="Ig_sub"/>
</dbReference>
<dbReference type="InterPro" id="IPR007110">
    <property type="entry name" value="Ig-like_dom"/>
</dbReference>
<sequence length="505" mass="56584">MKWLFYVIVLVYMFYRSVYGLKPVENGLILDPVTYGDDDFLKVGAHKSISCKATNRNQKVEWIDPNGKYVKHLPTNRVFSQEHFVAAMRGRAPALVLTITNAVVKDTGVYRCRSGNLEKNVSLCVVDPSDFVDTQPEVSADLGRSITLSCQAKGDPEPRLLWSRNGETITDDETPAKYRLMTKYNIQGFEGLLTITSLEPEDSGIYSCVSIQEHPQAEDCSHTKIFNITLNVNYPPIFEDGNDTKLVYAKENQLVDIICSAAGFPTPTYRWFKDIGDEVLYEFDKKQIKLLEDDTQAVLSIKANQSTFGQRFKCQASNDHGASDKYFVLLKIETPVSPKDVSLSDSSYDSVQLQVTWYGEIQFPISAFIVEYLKVSGDATRKTIAPKEAAFKRSDEAIITKFEDAEDSGFIFELEGLDEDSTYWVRVKVQNDAGESLWSTPAKVSTTVQSVDDSEETTTVETPDAEPETAGDEEPMSDGAFYGIFFAVGIFVVSFVCMFAMRMVK</sequence>
<feature type="chain" id="PRO_5028953557" evidence="6">
    <location>
        <begin position="21"/>
        <end position="505"/>
    </location>
</feature>
<evidence type="ECO:0000256" key="2">
    <source>
        <dbReference type="ARBA" id="ARBA00023157"/>
    </source>
</evidence>
<keyword evidence="9" id="KW-1185">Reference proteome</keyword>
<keyword evidence="3" id="KW-0393">Immunoglobulin domain</keyword>
<dbReference type="InParanoid" id="A0A7E5VY20"/>
<evidence type="ECO:0000256" key="6">
    <source>
        <dbReference type="SAM" id="SignalP"/>
    </source>
</evidence>
<evidence type="ECO:0000313" key="9">
    <source>
        <dbReference type="Proteomes" id="UP000322000"/>
    </source>
</evidence>
<evidence type="ECO:0000259" key="8">
    <source>
        <dbReference type="PROSITE" id="PS50853"/>
    </source>
</evidence>
<feature type="domain" description="Ig-like" evidence="7">
    <location>
        <begin position="32"/>
        <end position="122"/>
    </location>
</feature>
<dbReference type="InterPro" id="IPR013106">
    <property type="entry name" value="Ig_V-set"/>
</dbReference>
<dbReference type="CDD" id="cd00063">
    <property type="entry name" value="FN3"/>
    <property type="match status" value="1"/>
</dbReference>
<dbReference type="InterPro" id="IPR013783">
    <property type="entry name" value="Ig-like_fold"/>
</dbReference>
<feature type="domain" description="Ig-like" evidence="7">
    <location>
        <begin position="128"/>
        <end position="208"/>
    </location>
</feature>
<evidence type="ECO:0000256" key="3">
    <source>
        <dbReference type="ARBA" id="ARBA00023319"/>
    </source>
</evidence>
<feature type="region of interest" description="Disordered" evidence="4">
    <location>
        <begin position="448"/>
        <end position="475"/>
    </location>
</feature>
<feature type="signal peptide" evidence="6">
    <location>
        <begin position="1"/>
        <end position="20"/>
    </location>
</feature>
<accession>A0A7E5VY20</accession>
<dbReference type="InterPro" id="IPR036179">
    <property type="entry name" value="Ig-like_dom_sf"/>
</dbReference>
<dbReference type="Pfam" id="PF13927">
    <property type="entry name" value="Ig_3"/>
    <property type="match status" value="2"/>
</dbReference>
<dbReference type="PANTHER" id="PTHR45080:SF8">
    <property type="entry name" value="IG-LIKE DOMAIN-CONTAINING PROTEIN"/>
    <property type="match status" value="1"/>
</dbReference>
<protein>
    <submittedName>
        <fullName evidence="10">Myosin light chain kinase, smooth muscle-like</fullName>
    </submittedName>
</protein>
<dbReference type="PROSITE" id="PS50853">
    <property type="entry name" value="FN3"/>
    <property type="match status" value="1"/>
</dbReference>
<evidence type="ECO:0000259" key="7">
    <source>
        <dbReference type="PROSITE" id="PS50835"/>
    </source>
</evidence>
<dbReference type="GeneID" id="113497740"/>
<dbReference type="GO" id="GO:0008046">
    <property type="term" value="F:axon guidance receptor activity"/>
    <property type="evidence" value="ECO:0007669"/>
    <property type="project" value="TreeGrafter"/>
</dbReference>
<dbReference type="SMART" id="SM00408">
    <property type="entry name" value="IGc2"/>
    <property type="match status" value="2"/>
</dbReference>
<dbReference type="InterPro" id="IPR003961">
    <property type="entry name" value="FN3_dom"/>
</dbReference>
<dbReference type="Gene3D" id="2.60.40.10">
    <property type="entry name" value="Immunoglobulins"/>
    <property type="match status" value="4"/>
</dbReference>
<dbReference type="GO" id="GO:0050808">
    <property type="term" value="P:synapse organization"/>
    <property type="evidence" value="ECO:0007669"/>
    <property type="project" value="TreeGrafter"/>
</dbReference>
<dbReference type="OrthoDB" id="5985519at2759"/>
<evidence type="ECO:0000256" key="5">
    <source>
        <dbReference type="SAM" id="Phobius"/>
    </source>
</evidence>
<reference evidence="10" key="1">
    <citation type="submission" date="2025-08" db="UniProtKB">
        <authorList>
            <consortium name="RefSeq"/>
        </authorList>
    </citation>
    <scope>IDENTIFICATION</scope>
</reference>
<dbReference type="RefSeq" id="XP_026733235.1">
    <property type="nucleotide sequence ID" value="XM_026877434.1"/>
</dbReference>